<reference evidence="2 3" key="1">
    <citation type="submission" date="2019-09" db="EMBL/GenBank/DDBJ databases">
        <title>Complete genome sequencing of four Arcobacter species reveals a diverse suite of mobile elements.</title>
        <authorList>
            <person name="Miller W.G."/>
            <person name="Yee E."/>
            <person name="Bono J.L."/>
        </authorList>
    </citation>
    <scope>NUCLEOTIDE SEQUENCE [LARGE SCALE GENOMIC DNA]</scope>
    <source>
        <strain evidence="2 3">CCUG 56899</strain>
    </source>
</reference>
<evidence type="ECO:0000256" key="1">
    <source>
        <dbReference type="SAM" id="SignalP"/>
    </source>
</evidence>
<accession>A0A5C2HK42</accession>
<dbReference type="KEGG" id="apoc:APORC_1534"/>
<sequence length="143" mass="15920">MKKTIFSLILLSNFIFAMQDKTMTVFKSPYCGCCTEWIDIMKKEGFNIKTINTNDVNTIKQKAGLQAGQASCHTAFVDGYVVEGHVNYSAIKKMLEEKPDIIGLTVPGMPIGSPGMEQDNIKEPYDILFINKDGTTGVYESHK</sequence>
<dbReference type="AlphaFoldDB" id="A0A5C2HK42"/>
<keyword evidence="1" id="KW-0732">Signal</keyword>
<reference evidence="2 3" key="2">
    <citation type="submission" date="2019-09" db="EMBL/GenBank/DDBJ databases">
        <title>Taxonomic note: a critical rebuttal of the proposed division of the genus Arcobacter into six genera, emended descriptions of Arcobacter anaerophilus and the genus Arcobacter, and an assessment of genus-level boundaries for Epsilonproteobacteria using in silico genomic comparator tools.</title>
        <authorList>
            <person name="On S.L.W."/>
            <person name="Miller W.G."/>
            <person name="Biggs P."/>
            <person name="Cornelius A."/>
            <person name="Vandamme P."/>
        </authorList>
    </citation>
    <scope>NUCLEOTIDE SEQUENCE [LARGE SCALE GENOMIC DNA]</scope>
    <source>
        <strain evidence="2 3">CCUG 56899</strain>
    </source>
</reference>
<evidence type="ECO:0000313" key="2">
    <source>
        <dbReference type="EMBL" id="QEP41110.1"/>
    </source>
</evidence>
<organism evidence="2 3">
    <name type="scientific">Arcobacter porcinus</name>
    <dbReference type="NCBI Taxonomy" id="1935204"/>
    <lineage>
        <taxon>Bacteria</taxon>
        <taxon>Pseudomonadati</taxon>
        <taxon>Campylobacterota</taxon>
        <taxon>Epsilonproteobacteria</taxon>
        <taxon>Campylobacterales</taxon>
        <taxon>Arcobacteraceae</taxon>
        <taxon>Arcobacter</taxon>
    </lineage>
</organism>
<dbReference type="EMBL" id="CP036246">
    <property type="protein sequence ID" value="QEP41110.1"/>
    <property type="molecule type" value="Genomic_DNA"/>
</dbReference>
<dbReference type="RefSeq" id="WP_066386614.1">
    <property type="nucleotide sequence ID" value="NZ_CP036246.2"/>
</dbReference>
<name>A0A5C2HK42_9BACT</name>
<dbReference type="InterPro" id="IPR036249">
    <property type="entry name" value="Thioredoxin-like_sf"/>
</dbReference>
<protein>
    <submittedName>
        <fullName evidence="2">DUF411 domain-containing protein</fullName>
    </submittedName>
</protein>
<dbReference type="InterPro" id="IPR007332">
    <property type="entry name" value="DUF411"/>
</dbReference>
<feature type="chain" id="PRO_5022937706" evidence="1">
    <location>
        <begin position="18"/>
        <end position="143"/>
    </location>
</feature>
<dbReference type="Gene3D" id="3.40.30.10">
    <property type="entry name" value="Glutaredoxin"/>
    <property type="match status" value="1"/>
</dbReference>
<evidence type="ECO:0000313" key="3">
    <source>
        <dbReference type="Proteomes" id="UP000322644"/>
    </source>
</evidence>
<dbReference type="SUPFAM" id="SSF52833">
    <property type="entry name" value="Thioredoxin-like"/>
    <property type="match status" value="1"/>
</dbReference>
<gene>
    <name evidence="2" type="ORF">APORC_1534</name>
</gene>
<feature type="signal peptide" evidence="1">
    <location>
        <begin position="1"/>
        <end position="17"/>
    </location>
</feature>
<proteinExistence type="predicted"/>
<dbReference type="Pfam" id="PF04214">
    <property type="entry name" value="DUF411"/>
    <property type="match status" value="1"/>
</dbReference>
<dbReference type="Proteomes" id="UP000322644">
    <property type="component" value="Chromosome"/>
</dbReference>